<keyword evidence="1" id="KW-0812">Transmembrane</keyword>
<reference evidence="3 4" key="2">
    <citation type="submission" date="2016-08" db="EMBL/GenBank/DDBJ databases">
        <authorList>
            <person name="Seilhamer J.J."/>
        </authorList>
    </citation>
    <scope>NUCLEOTIDE SEQUENCE [LARGE SCALE GENOMIC DNA]</scope>
    <source>
        <strain evidence="3 4">VC14762</strain>
    </source>
</reference>
<evidence type="ECO:0000313" key="3">
    <source>
        <dbReference type="EMBL" id="ONU83845.1"/>
    </source>
</evidence>
<dbReference type="RefSeq" id="WP_027813551.1">
    <property type="nucleotide sequence ID" value="NZ_CADETL010000036.1"/>
</dbReference>
<dbReference type="OrthoDB" id="9133684at2"/>
<reference evidence="2 5" key="3">
    <citation type="journal article" date="2017" name="Front. Microbiol.">
        <title>Genomics reveals a unique clone of Burkholderia cenocepacia harbouring an actively excising novel genomic island.</title>
        <authorList>
            <person name="Patil P."/>
            <person name="Mali S."/>
            <person name="Midha S."/>
            <person name="Gautam V."/>
            <person name="Dash L."/>
            <person name="Kumar S."/>
            <person name="Shastri J."/>
            <person name="Singhal L."/>
            <person name="Patil P.B."/>
        </authorList>
    </citation>
    <scope>NUCLEOTIDE SEQUENCE [LARGE SCALE GENOMIC DNA]</scope>
    <source>
        <strain evidence="2 5">BC-19</strain>
    </source>
</reference>
<proteinExistence type="predicted"/>
<dbReference type="Proteomes" id="UP000188543">
    <property type="component" value="Unassembled WGS sequence"/>
</dbReference>
<dbReference type="Proteomes" id="UP000191686">
    <property type="component" value="Unassembled WGS sequence"/>
</dbReference>
<gene>
    <name evidence="3" type="ORF">A8E72_18695</name>
    <name evidence="2" type="ORF">UE95_039145</name>
</gene>
<keyword evidence="1" id="KW-1133">Transmembrane helix</keyword>
<accession>A0A1V2W292</accession>
<protein>
    <submittedName>
        <fullName evidence="3">Uncharacterized protein</fullName>
    </submittedName>
</protein>
<sequence length="73" mass="7820">MKYLKNRDAAWIAMLLAGFVVLAFMFAARNTGDITLGDTSSAGARAPAPHQVTTHCLIYGKYCLGESLRASQG</sequence>
<evidence type="ECO:0000256" key="1">
    <source>
        <dbReference type="SAM" id="Phobius"/>
    </source>
</evidence>
<name>A0A1V2W292_9BURK</name>
<dbReference type="EMBL" id="MUTJ01000057">
    <property type="protein sequence ID" value="ONU83845.1"/>
    <property type="molecule type" value="Genomic_DNA"/>
</dbReference>
<reference evidence="2" key="1">
    <citation type="submission" date="2015-02" db="EMBL/GenBank/DDBJ databases">
        <authorList>
            <person name="Patil P.P."/>
            <person name="Midha S."/>
            <person name="Mali S."/>
            <person name="Gautam V."/>
            <person name="Dash L."/>
            <person name="Kumar S."/>
            <person name="Shastri J."/>
            <person name="Singhal L."/>
            <person name="Patil P.B."/>
        </authorList>
    </citation>
    <scope>NUCLEOTIDE SEQUENCE</scope>
    <source>
        <strain evidence="2">BC-19</strain>
    </source>
</reference>
<evidence type="ECO:0000313" key="4">
    <source>
        <dbReference type="Proteomes" id="UP000188543"/>
    </source>
</evidence>
<reference evidence="2 5" key="4">
    <citation type="journal article" date="2017" name="Front. Microbiol.">
        <title>Genomics Reveals a Unique Clone of Burkholderia cenocepacia Harboring an Actively Excising Novel Genomic Island.</title>
        <authorList>
            <person name="Patil P.P."/>
            <person name="Mali S."/>
            <person name="Midha S."/>
            <person name="Gautam V."/>
            <person name="Dash L."/>
            <person name="Kumar S."/>
            <person name="Shastri J."/>
            <person name="Singhal L."/>
            <person name="Patil P.B."/>
        </authorList>
    </citation>
    <scope>NUCLEOTIDE SEQUENCE [LARGE SCALE GENOMIC DNA]</scope>
    <source>
        <strain evidence="2 5">BC-19</strain>
    </source>
</reference>
<evidence type="ECO:0000313" key="2">
    <source>
        <dbReference type="EMBL" id="MCW3717312.1"/>
    </source>
</evidence>
<keyword evidence="1" id="KW-0472">Membrane</keyword>
<evidence type="ECO:0000313" key="5">
    <source>
        <dbReference type="Proteomes" id="UP000191686"/>
    </source>
</evidence>
<reference evidence="2" key="5">
    <citation type="submission" date="2021-09" db="EMBL/GenBank/DDBJ databases">
        <authorList>
            <person name="Saroha T."/>
            <person name="Patil P."/>
            <person name="Gautam D.V."/>
            <person name="Patil D.P.B."/>
        </authorList>
    </citation>
    <scope>NUCLEOTIDE SEQUENCE</scope>
    <source>
        <strain evidence="2">BC-19</strain>
    </source>
</reference>
<dbReference type="EMBL" id="JYMX02000065">
    <property type="protein sequence ID" value="MCW3717312.1"/>
    <property type="molecule type" value="Genomic_DNA"/>
</dbReference>
<feature type="transmembrane region" description="Helical" evidence="1">
    <location>
        <begin position="9"/>
        <end position="28"/>
    </location>
</feature>
<organism evidence="3 4">
    <name type="scientific">Burkholderia cenocepacia</name>
    <dbReference type="NCBI Taxonomy" id="95486"/>
    <lineage>
        <taxon>Bacteria</taxon>
        <taxon>Pseudomonadati</taxon>
        <taxon>Pseudomonadota</taxon>
        <taxon>Betaproteobacteria</taxon>
        <taxon>Burkholderiales</taxon>
        <taxon>Burkholderiaceae</taxon>
        <taxon>Burkholderia</taxon>
        <taxon>Burkholderia cepacia complex</taxon>
    </lineage>
</organism>
<comment type="caution">
    <text evidence="3">The sequence shown here is derived from an EMBL/GenBank/DDBJ whole genome shotgun (WGS) entry which is preliminary data.</text>
</comment>
<dbReference type="AlphaFoldDB" id="A0A1V2W292"/>